<feature type="transmembrane region" description="Helical" evidence="6">
    <location>
        <begin position="249"/>
        <end position="275"/>
    </location>
</feature>
<dbReference type="Pfam" id="PF00027">
    <property type="entry name" value="cNMP_binding"/>
    <property type="match status" value="1"/>
</dbReference>
<dbReference type="OrthoDB" id="363046at2"/>
<dbReference type="Proteomes" id="UP000014541">
    <property type="component" value="Unassembled WGS sequence"/>
</dbReference>
<dbReference type="PATRIC" id="fig|1125699.3.peg.1415"/>
<sequence length="447" mass="50666">MKPKKISPVTAAQSFFFAFTLYFQNNLYLYALSCAFGFLFSLIPIVIMIAAVLIRFLHTSPELLYGFLESAKKWIDTANLHAMANYLLAQRRPTLFEIIIGITIFFFARRFFYTVMQSVRRIFHGPIDPRPLLAQLIAVAGEVLLVVIAAAVVFVISAAKPFFYTIRRSTENFAFFLPFIGSGFAKILPLLFNTVPYLLIWIFAALTFRFASGTKPEFKTCAFSALLCALIFALVGYVFTLFTDTVKYNLIYGFLGTLMVMLLKVSVFFSLFLFFAQYVYVSQFFDSLLLAELYLLPDRGETDIFLGIRRMLFIRPDRFLKAAAQGESCEHNGDRPVLEKKKAGSLIFSKGDTDTNVYYLAQGSVELLRENNIAYLDRGSFFGELNVLLNEPRNATARAATDIQLIKISERRFTELLNSSPEAVRKTLSLISSYFARNINLTENVGL</sequence>
<evidence type="ECO:0000256" key="1">
    <source>
        <dbReference type="ARBA" id="ARBA00004651"/>
    </source>
</evidence>
<evidence type="ECO:0000259" key="7">
    <source>
        <dbReference type="PROSITE" id="PS50042"/>
    </source>
</evidence>
<evidence type="ECO:0000256" key="2">
    <source>
        <dbReference type="ARBA" id="ARBA00022475"/>
    </source>
</evidence>
<proteinExistence type="predicted"/>
<dbReference type="GO" id="GO:0005886">
    <property type="term" value="C:plasma membrane"/>
    <property type="evidence" value="ECO:0007669"/>
    <property type="project" value="UniProtKB-SubCell"/>
</dbReference>
<keyword evidence="4 6" id="KW-1133">Transmembrane helix</keyword>
<accession>S3KFS3</accession>
<comment type="subcellular location">
    <subcellularLocation>
        <location evidence="1">Cell membrane</location>
        <topology evidence="1">Multi-pass membrane protein</topology>
    </subcellularLocation>
</comment>
<keyword evidence="3 6" id="KW-0812">Transmembrane</keyword>
<dbReference type="HOGENOM" id="CLU_049883_0_0_12"/>
<evidence type="ECO:0000313" key="9">
    <source>
        <dbReference type="Proteomes" id="UP000014541"/>
    </source>
</evidence>
<protein>
    <recommendedName>
        <fullName evidence="7">Cyclic nucleotide-binding domain-containing protein</fullName>
    </recommendedName>
</protein>
<evidence type="ECO:0000256" key="3">
    <source>
        <dbReference type="ARBA" id="ARBA00022692"/>
    </source>
</evidence>
<dbReference type="EMBL" id="ATFF01000006">
    <property type="protein sequence ID" value="EPF31072.1"/>
    <property type="molecule type" value="Genomic_DNA"/>
</dbReference>
<keyword evidence="2" id="KW-1003">Cell membrane</keyword>
<feature type="transmembrane region" description="Helical" evidence="6">
    <location>
        <begin position="94"/>
        <end position="112"/>
    </location>
</feature>
<dbReference type="InterPro" id="IPR017039">
    <property type="entry name" value="Virul_fac_BrkB"/>
</dbReference>
<dbReference type="Gene3D" id="2.60.120.10">
    <property type="entry name" value="Jelly Rolls"/>
    <property type="match status" value="1"/>
</dbReference>
<dbReference type="InterPro" id="IPR000595">
    <property type="entry name" value="cNMP-bd_dom"/>
</dbReference>
<dbReference type="STRING" id="1125699.HMPREF9194_01402"/>
<feature type="domain" description="Cyclic nucleotide-binding" evidence="7">
    <location>
        <begin position="342"/>
        <end position="434"/>
    </location>
</feature>
<keyword evidence="9" id="KW-1185">Reference proteome</keyword>
<dbReference type="RefSeq" id="WP_016525683.1">
    <property type="nucleotide sequence ID" value="NZ_KE332518.1"/>
</dbReference>
<dbReference type="SMART" id="SM00100">
    <property type="entry name" value="cNMP"/>
    <property type="match status" value="1"/>
</dbReference>
<dbReference type="InterPro" id="IPR018490">
    <property type="entry name" value="cNMP-bd_dom_sf"/>
</dbReference>
<comment type="caution">
    <text evidence="8">The sequence shown here is derived from an EMBL/GenBank/DDBJ whole genome shotgun (WGS) entry which is preliminary data.</text>
</comment>
<feature type="transmembrane region" description="Helical" evidence="6">
    <location>
        <begin position="223"/>
        <end position="243"/>
    </location>
</feature>
<dbReference type="Pfam" id="PF03631">
    <property type="entry name" value="Virul_fac_BrkB"/>
    <property type="match status" value="1"/>
</dbReference>
<dbReference type="SUPFAM" id="SSF51206">
    <property type="entry name" value="cAMP-binding domain-like"/>
    <property type="match status" value="1"/>
</dbReference>
<evidence type="ECO:0000256" key="4">
    <source>
        <dbReference type="ARBA" id="ARBA00022989"/>
    </source>
</evidence>
<dbReference type="AlphaFoldDB" id="S3KFS3"/>
<evidence type="ECO:0000313" key="8">
    <source>
        <dbReference type="EMBL" id="EPF31072.1"/>
    </source>
</evidence>
<evidence type="ECO:0000256" key="5">
    <source>
        <dbReference type="ARBA" id="ARBA00023136"/>
    </source>
</evidence>
<organism evidence="8 9">
    <name type="scientific">Treponema maltophilum ATCC 51939</name>
    <dbReference type="NCBI Taxonomy" id="1125699"/>
    <lineage>
        <taxon>Bacteria</taxon>
        <taxon>Pseudomonadati</taxon>
        <taxon>Spirochaetota</taxon>
        <taxon>Spirochaetia</taxon>
        <taxon>Spirochaetales</taxon>
        <taxon>Treponemataceae</taxon>
        <taxon>Treponema</taxon>
    </lineage>
</organism>
<keyword evidence="5 6" id="KW-0472">Membrane</keyword>
<feature type="transmembrane region" description="Helical" evidence="6">
    <location>
        <begin position="7"/>
        <end position="23"/>
    </location>
</feature>
<feature type="transmembrane region" description="Helical" evidence="6">
    <location>
        <begin position="29"/>
        <end position="54"/>
    </location>
</feature>
<reference evidence="8 9" key="1">
    <citation type="submission" date="2013-04" db="EMBL/GenBank/DDBJ databases">
        <title>The Genome Sequence of Treponema maltophilum ATCC 51939.</title>
        <authorList>
            <consortium name="The Broad Institute Genomics Platform"/>
            <person name="Earl A."/>
            <person name="Ward D."/>
            <person name="Feldgarden M."/>
            <person name="Gevers D."/>
            <person name="Leonetti C."/>
            <person name="Blanton J.M."/>
            <person name="Dewhirst F.E."/>
            <person name="Izard J."/>
            <person name="Walker B."/>
            <person name="Young S."/>
            <person name="Zeng Q."/>
            <person name="Gargeya S."/>
            <person name="Fitzgerald M."/>
            <person name="Haas B."/>
            <person name="Abouelleil A."/>
            <person name="Allen A.W."/>
            <person name="Alvarado L."/>
            <person name="Arachchi H.M."/>
            <person name="Berlin A.M."/>
            <person name="Chapman S.B."/>
            <person name="Gainer-Dewar J."/>
            <person name="Goldberg J."/>
            <person name="Griggs A."/>
            <person name="Gujja S."/>
            <person name="Hansen M."/>
            <person name="Howarth C."/>
            <person name="Imamovic A."/>
            <person name="Ireland A."/>
            <person name="Larimer J."/>
            <person name="McCowan C."/>
            <person name="Murphy C."/>
            <person name="Pearson M."/>
            <person name="Poon T.W."/>
            <person name="Priest M."/>
            <person name="Roberts A."/>
            <person name="Saif S."/>
            <person name="Shea T."/>
            <person name="Sisk P."/>
            <person name="Sykes S."/>
            <person name="Wortman J."/>
            <person name="Nusbaum C."/>
            <person name="Birren B."/>
        </authorList>
    </citation>
    <scope>NUCLEOTIDE SEQUENCE [LARGE SCALE GENOMIC DNA]</scope>
    <source>
        <strain evidence="8 9">ATCC 51939</strain>
    </source>
</reference>
<dbReference type="PANTHER" id="PTHR30213:SF0">
    <property type="entry name" value="UPF0761 MEMBRANE PROTEIN YIHY"/>
    <property type="match status" value="1"/>
</dbReference>
<dbReference type="eggNOG" id="COG0664">
    <property type="taxonomic scope" value="Bacteria"/>
</dbReference>
<dbReference type="PANTHER" id="PTHR30213">
    <property type="entry name" value="INNER MEMBRANE PROTEIN YHJD"/>
    <property type="match status" value="1"/>
</dbReference>
<dbReference type="CDD" id="cd00038">
    <property type="entry name" value="CAP_ED"/>
    <property type="match status" value="1"/>
</dbReference>
<name>S3KFS3_TREMA</name>
<dbReference type="InterPro" id="IPR014710">
    <property type="entry name" value="RmlC-like_jellyroll"/>
</dbReference>
<gene>
    <name evidence="8" type="ORF">HMPREF9194_01402</name>
</gene>
<feature type="transmembrane region" description="Helical" evidence="6">
    <location>
        <begin position="132"/>
        <end position="159"/>
    </location>
</feature>
<dbReference type="PROSITE" id="PS50042">
    <property type="entry name" value="CNMP_BINDING_3"/>
    <property type="match status" value="1"/>
</dbReference>
<evidence type="ECO:0000256" key="6">
    <source>
        <dbReference type="SAM" id="Phobius"/>
    </source>
</evidence>